<evidence type="ECO:0000313" key="4">
    <source>
        <dbReference type="Proteomes" id="UP001152799"/>
    </source>
</evidence>
<keyword evidence="2" id="KW-0732">Signal</keyword>
<protein>
    <submittedName>
        <fullName evidence="3">Uncharacterized protein</fullName>
    </submittedName>
</protein>
<dbReference type="EMBL" id="OU892282">
    <property type="protein sequence ID" value="CAG9769979.1"/>
    <property type="molecule type" value="Genomic_DNA"/>
</dbReference>
<dbReference type="AlphaFoldDB" id="A0A9N9QQG9"/>
<dbReference type="Proteomes" id="UP001152799">
    <property type="component" value="Chromosome 6"/>
</dbReference>
<organism evidence="3 4">
    <name type="scientific">Ceutorhynchus assimilis</name>
    <name type="common">cabbage seed weevil</name>
    <dbReference type="NCBI Taxonomy" id="467358"/>
    <lineage>
        <taxon>Eukaryota</taxon>
        <taxon>Metazoa</taxon>
        <taxon>Ecdysozoa</taxon>
        <taxon>Arthropoda</taxon>
        <taxon>Hexapoda</taxon>
        <taxon>Insecta</taxon>
        <taxon>Pterygota</taxon>
        <taxon>Neoptera</taxon>
        <taxon>Endopterygota</taxon>
        <taxon>Coleoptera</taxon>
        <taxon>Polyphaga</taxon>
        <taxon>Cucujiformia</taxon>
        <taxon>Curculionidae</taxon>
        <taxon>Ceutorhynchinae</taxon>
        <taxon>Ceutorhynchus</taxon>
    </lineage>
</organism>
<evidence type="ECO:0000256" key="2">
    <source>
        <dbReference type="SAM" id="SignalP"/>
    </source>
</evidence>
<keyword evidence="4" id="KW-1185">Reference proteome</keyword>
<feature type="compositionally biased region" description="Polar residues" evidence="1">
    <location>
        <begin position="60"/>
        <end position="69"/>
    </location>
</feature>
<sequence length="142" mass="15783">MKNMNGFQLFLLWCLIYIESIGCHWNYQPPPVRIQTYPYYNQNQQSPYYQTSTNHFGPPSNAQSSTISQHAGPPGIGQSGQLPNNAYDYWVPNQNQRQESQNNPTGTNYFGPPSNAGSTISQYAGPPAIGQSGQLPNFTYSG</sequence>
<reference evidence="3" key="1">
    <citation type="submission" date="2022-01" db="EMBL/GenBank/DDBJ databases">
        <authorList>
            <person name="King R."/>
        </authorList>
    </citation>
    <scope>NUCLEOTIDE SEQUENCE</scope>
</reference>
<evidence type="ECO:0000256" key="1">
    <source>
        <dbReference type="SAM" id="MobiDB-lite"/>
    </source>
</evidence>
<feature type="region of interest" description="Disordered" evidence="1">
    <location>
        <begin position="45"/>
        <end position="142"/>
    </location>
</feature>
<feature type="chain" id="PRO_5040489008" evidence="2">
    <location>
        <begin position="24"/>
        <end position="142"/>
    </location>
</feature>
<accession>A0A9N9QQG9</accession>
<proteinExistence type="predicted"/>
<evidence type="ECO:0000313" key="3">
    <source>
        <dbReference type="EMBL" id="CAG9769979.1"/>
    </source>
</evidence>
<feature type="compositionally biased region" description="Polar residues" evidence="1">
    <location>
        <begin position="131"/>
        <end position="142"/>
    </location>
</feature>
<feature type="compositionally biased region" description="Polar residues" evidence="1">
    <location>
        <begin position="92"/>
        <end position="108"/>
    </location>
</feature>
<name>A0A9N9QQG9_9CUCU</name>
<gene>
    <name evidence="3" type="ORF">CEUTPL_LOCUS10449</name>
</gene>
<feature type="signal peptide" evidence="2">
    <location>
        <begin position="1"/>
        <end position="23"/>
    </location>
</feature>